<comment type="caution">
    <text evidence="2">The sequence shown here is derived from an EMBL/GenBank/DDBJ whole genome shotgun (WGS) entry which is preliminary data.</text>
</comment>
<accession>A0A317F3K2</accession>
<evidence type="ECO:0000256" key="1">
    <source>
        <dbReference type="SAM" id="MobiDB-lite"/>
    </source>
</evidence>
<evidence type="ECO:0000313" key="2">
    <source>
        <dbReference type="EMBL" id="PWS33162.1"/>
    </source>
</evidence>
<gene>
    <name evidence="2" type="ORF">DF947_00555</name>
</gene>
<sequence>MENSNHDPKERENLSHEEESKERSEQSNQDKALEDNPVQRGLTGESDEEEGAGDLAGNAAGSSDE</sequence>
<protein>
    <submittedName>
        <fullName evidence="2">Uncharacterized protein</fullName>
    </submittedName>
</protein>
<dbReference type="AlphaFoldDB" id="A0A317F3K2"/>
<dbReference type="Proteomes" id="UP000245391">
    <property type="component" value="Unassembled WGS sequence"/>
</dbReference>
<feature type="compositionally biased region" description="Basic and acidic residues" evidence="1">
    <location>
        <begin position="1"/>
        <end position="25"/>
    </location>
</feature>
<reference evidence="3" key="1">
    <citation type="submission" date="2018-05" db="EMBL/GenBank/DDBJ databases">
        <title>Pedobacter paludis sp. nov., isolated from wetland soil.</title>
        <authorList>
            <person name="Zhang Y."/>
        </authorList>
    </citation>
    <scope>NUCLEOTIDE SEQUENCE [LARGE SCALE GENOMIC DNA]</scope>
    <source>
        <strain evidence="3">R-8</strain>
    </source>
</reference>
<dbReference type="EMBL" id="QGNY01000001">
    <property type="protein sequence ID" value="PWS33162.1"/>
    <property type="molecule type" value="Genomic_DNA"/>
</dbReference>
<dbReference type="RefSeq" id="WP_109927749.1">
    <property type="nucleotide sequence ID" value="NZ_QGNY01000001.1"/>
</dbReference>
<name>A0A317F3K2_9SPHI</name>
<proteinExistence type="predicted"/>
<feature type="region of interest" description="Disordered" evidence="1">
    <location>
        <begin position="1"/>
        <end position="65"/>
    </location>
</feature>
<organism evidence="2 3">
    <name type="scientific">Pedobacter paludis</name>
    <dbReference type="NCBI Taxonomy" id="2203212"/>
    <lineage>
        <taxon>Bacteria</taxon>
        <taxon>Pseudomonadati</taxon>
        <taxon>Bacteroidota</taxon>
        <taxon>Sphingobacteriia</taxon>
        <taxon>Sphingobacteriales</taxon>
        <taxon>Sphingobacteriaceae</taxon>
        <taxon>Pedobacter</taxon>
    </lineage>
</organism>
<evidence type="ECO:0000313" key="3">
    <source>
        <dbReference type="Proteomes" id="UP000245391"/>
    </source>
</evidence>
<keyword evidence="3" id="KW-1185">Reference proteome</keyword>